<evidence type="ECO:0000256" key="1">
    <source>
        <dbReference type="SAM" id="MobiDB-lite"/>
    </source>
</evidence>
<name>A0A6J4J7F5_9ACTN</name>
<dbReference type="EMBL" id="CADCSZ010000198">
    <property type="protein sequence ID" value="CAA9269977.1"/>
    <property type="molecule type" value="Genomic_DNA"/>
</dbReference>
<feature type="region of interest" description="Disordered" evidence="1">
    <location>
        <begin position="112"/>
        <end position="139"/>
    </location>
</feature>
<protein>
    <submittedName>
        <fullName evidence="2">Uncharacterized protein</fullName>
    </submittedName>
</protein>
<gene>
    <name evidence="2" type="ORF">AVDCRST_MAG76-3248</name>
</gene>
<organism evidence="2">
    <name type="scientific">uncultured Acidimicrobiales bacterium</name>
    <dbReference type="NCBI Taxonomy" id="310071"/>
    <lineage>
        <taxon>Bacteria</taxon>
        <taxon>Bacillati</taxon>
        <taxon>Actinomycetota</taxon>
        <taxon>Acidimicrobiia</taxon>
        <taxon>Acidimicrobiales</taxon>
        <taxon>environmental samples</taxon>
    </lineage>
</organism>
<accession>A0A6J4J7F5</accession>
<sequence length="210" mass="20194">MAGTSSESTALTVVRTSVPGSTLGCAALQIPVPAPSVAVSCDIGMSAPLRLATTLLTPSGSETLARTDQASTHGEVAPSAGSMSSMLGGVGAAVVLVVGRAVVGGDVGVGVDGTAGEGPGVGPGVGPRGCPGSPVGDEPSAPVVTVVSGLERPGAALPSWRNEGGVVASTPPVVGSISLEEGRTRSPKPVIPPLGPVVVDPLFRAVPSSP</sequence>
<proteinExistence type="predicted"/>
<dbReference type="AlphaFoldDB" id="A0A6J4J7F5"/>
<reference evidence="2" key="1">
    <citation type="submission" date="2020-02" db="EMBL/GenBank/DDBJ databases">
        <authorList>
            <person name="Meier V. D."/>
        </authorList>
    </citation>
    <scope>NUCLEOTIDE SEQUENCE</scope>
    <source>
        <strain evidence="2">AVDCRST_MAG76</strain>
    </source>
</reference>
<evidence type="ECO:0000313" key="2">
    <source>
        <dbReference type="EMBL" id="CAA9269977.1"/>
    </source>
</evidence>
<feature type="compositionally biased region" description="Gly residues" evidence="1">
    <location>
        <begin position="112"/>
        <end position="129"/>
    </location>
</feature>